<comment type="catalytic activity">
    <reaction evidence="8">
        <text>fluoride(in) = fluoride(out)</text>
        <dbReference type="Rhea" id="RHEA:76159"/>
        <dbReference type="ChEBI" id="CHEBI:17051"/>
    </reaction>
    <physiologicalReaction direction="left-to-right" evidence="8">
        <dbReference type="Rhea" id="RHEA:76160"/>
    </physiologicalReaction>
</comment>
<sequence>MGAALGALARWLVGLALGGALATTLLINVVGCVAIGYVRPGPFWGTGVLGGFTSMSTFAVLTGSLGILPGIGYAALTAFGCLGGVILGRSLPRGTR</sequence>
<proteinExistence type="inferred from homology"/>
<evidence type="ECO:0000256" key="2">
    <source>
        <dbReference type="ARBA" id="ARBA00022475"/>
    </source>
</evidence>
<keyword evidence="10" id="KW-0406">Ion transport</keyword>
<evidence type="ECO:0000313" key="12">
    <source>
        <dbReference type="Proteomes" id="UP000035548"/>
    </source>
</evidence>
<name>A0A0G3HGB1_9CORY</name>
<dbReference type="GO" id="GO:0062054">
    <property type="term" value="F:fluoride channel activity"/>
    <property type="evidence" value="ECO:0007669"/>
    <property type="project" value="UniProtKB-UniRule"/>
</dbReference>
<evidence type="ECO:0000256" key="8">
    <source>
        <dbReference type="ARBA" id="ARBA00035585"/>
    </source>
</evidence>
<keyword evidence="10" id="KW-0915">Sodium</keyword>
<evidence type="ECO:0000256" key="6">
    <source>
        <dbReference type="ARBA" id="ARBA00023303"/>
    </source>
</evidence>
<evidence type="ECO:0000256" key="7">
    <source>
        <dbReference type="ARBA" id="ARBA00035120"/>
    </source>
</evidence>
<dbReference type="GO" id="GO:0046872">
    <property type="term" value="F:metal ion binding"/>
    <property type="evidence" value="ECO:0007669"/>
    <property type="project" value="UniProtKB-KW"/>
</dbReference>
<dbReference type="KEGG" id="cut:CUTER_09040"/>
<evidence type="ECO:0000256" key="9">
    <source>
        <dbReference type="ARBA" id="ARBA00049940"/>
    </source>
</evidence>
<evidence type="ECO:0000256" key="10">
    <source>
        <dbReference type="HAMAP-Rule" id="MF_00454"/>
    </source>
</evidence>
<evidence type="ECO:0000256" key="5">
    <source>
        <dbReference type="ARBA" id="ARBA00023136"/>
    </source>
</evidence>
<comment type="caution">
    <text evidence="10">Lacks conserved residue(s) required for the propagation of feature annotation.</text>
</comment>
<reference evidence="11 12" key="1">
    <citation type="journal article" date="2015" name="Genome Announc.">
        <title>Virulence Factor Genes Detected in the Complete Genome Sequence of Corynebacterium uterequi DSM 45634, Isolated from the Uterus of a Maiden Mare.</title>
        <authorList>
            <person name="Ruckert C."/>
            <person name="Kriete M."/>
            <person name="Jaenicke S."/>
            <person name="Winkler A."/>
            <person name="Tauch A."/>
        </authorList>
    </citation>
    <scope>NUCLEOTIDE SEQUENCE [LARGE SCALE GENOMIC DNA]</scope>
    <source>
        <strain evidence="11 12">DSM 45634</strain>
    </source>
</reference>
<protein>
    <recommendedName>
        <fullName evidence="10">Fluoride-specific ion channel FluC</fullName>
    </recommendedName>
</protein>
<keyword evidence="12" id="KW-1185">Reference proteome</keyword>
<feature type="binding site" evidence="10">
    <location>
        <position position="50"/>
    </location>
    <ligand>
        <name>Na(+)</name>
        <dbReference type="ChEBI" id="CHEBI:29101"/>
        <note>structural</note>
    </ligand>
</feature>
<dbReference type="STRING" id="1072256.CUTER_09040"/>
<keyword evidence="6 10" id="KW-0407">Ion channel</keyword>
<gene>
    <name evidence="10" type="primary">fluC</name>
    <name evidence="10" type="synonym">crcB</name>
    <name evidence="11" type="ORF">CUTER_09040</name>
</gene>
<comment type="subcellular location">
    <subcellularLocation>
        <location evidence="1 10">Cell membrane</location>
        <topology evidence="1 10">Multi-pass membrane protein</topology>
    </subcellularLocation>
</comment>
<keyword evidence="3 10" id="KW-0812">Transmembrane</keyword>
<evidence type="ECO:0000313" key="11">
    <source>
        <dbReference type="EMBL" id="AKK11785.1"/>
    </source>
</evidence>
<keyword evidence="4 10" id="KW-1133">Transmembrane helix</keyword>
<dbReference type="InterPro" id="IPR003691">
    <property type="entry name" value="FluC"/>
</dbReference>
<evidence type="ECO:0000256" key="3">
    <source>
        <dbReference type="ARBA" id="ARBA00022692"/>
    </source>
</evidence>
<dbReference type="Pfam" id="PF02537">
    <property type="entry name" value="CRCB"/>
    <property type="match status" value="1"/>
</dbReference>
<dbReference type="Proteomes" id="UP000035548">
    <property type="component" value="Chromosome"/>
</dbReference>
<organism evidence="11 12">
    <name type="scientific">Corynebacterium uterequi</name>
    <dbReference type="NCBI Taxonomy" id="1072256"/>
    <lineage>
        <taxon>Bacteria</taxon>
        <taxon>Bacillati</taxon>
        <taxon>Actinomycetota</taxon>
        <taxon>Actinomycetes</taxon>
        <taxon>Mycobacteriales</taxon>
        <taxon>Corynebacteriaceae</taxon>
        <taxon>Corynebacterium</taxon>
    </lineage>
</organism>
<keyword evidence="2 10" id="KW-1003">Cell membrane</keyword>
<accession>A0A0G3HGB1</accession>
<dbReference type="GO" id="GO:0140114">
    <property type="term" value="P:cellular detoxification of fluoride"/>
    <property type="evidence" value="ECO:0007669"/>
    <property type="project" value="UniProtKB-UniRule"/>
</dbReference>
<evidence type="ECO:0000256" key="1">
    <source>
        <dbReference type="ARBA" id="ARBA00004651"/>
    </source>
</evidence>
<dbReference type="HAMAP" id="MF_00454">
    <property type="entry name" value="FluC"/>
    <property type="match status" value="1"/>
</dbReference>
<feature type="binding site" evidence="10">
    <location>
        <position position="53"/>
    </location>
    <ligand>
        <name>Na(+)</name>
        <dbReference type="ChEBI" id="CHEBI:29101"/>
        <note>structural</note>
    </ligand>
</feature>
<dbReference type="GO" id="GO:0005886">
    <property type="term" value="C:plasma membrane"/>
    <property type="evidence" value="ECO:0007669"/>
    <property type="project" value="UniProtKB-SubCell"/>
</dbReference>
<dbReference type="PATRIC" id="fig|1072256.5.peg.1787"/>
<keyword evidence="10" id="KW-0479">Metal-binding</keyword>
<keyword evidence="5 10" id="KW-0472">Membrane</keyword>
<dbReference type="AlphaFoldDB" id="A0A0G3HGB1"/>
<feature type="transmembrane region" description="Helical" evidence="10">
    <location>
        <begin position="12"/>
        <end position="38"/>
    </location>
</feature>
<reference evidence="12" key="2">
    <citation type="submission" date="2015-05" db="EMBL/GenBank/DDBJ databases">
        <title>Complete genome sequence of Corynebacterium uterequi DSM 45634, isolated from the uterus of a maiden mare.</title>
        <authorList>
            <person name="Ruckert C."/>
            <person name="Albersmeier A."/>
            <person name="Winkler A."/>
            <person name="Tauch A."/>
        </authorList>
    </citation>
    <scope>NUCLEOTIDE SEQUENCE [LARGE SCALE GENOMIC DNA]</scope>
    <source>
        <strain evidence="12">DSM 45634</strain>
    </source>
</reference>
<comment type="function">
    <text evidence="9 10">Fluoride-specific ion channel. Important for reducing fluoride concentration in the cell, thus reducing its toxicity.</text>
</comment>
<keyword evidence="10" id="KW-0813">Transport</keyword>
<feature type="transmembrane region" description="Helical" evidence="10">
    <location>
        <begin position="58"/>
        <end position="87"/>
    </location>
</feature>
<dbReference type="EMBL" id="CP011546">
    <property type="protein sequence ID" value="AKK11785.1"/>
    <property type="molecule type" value="Genomic_DNA"/>
</dbReference>
<comment type="activity regulation">
    <text evidence="10">Na(+) is not transported, but it plays an essential structural role and its presence is essential for fluoride channel function.</text>
</comment>
<comment type="similarity">
    <text evidence="7 10">Belongs to the fluoride channel Fluc/FEX (TC 1.A.43) family.</text>
</comment>
<evidence type="ECO:0000256" key="4">
    <source>
        <dbReference type="ARBA" id="ARBA00022989"/>
    </source>
</evidence>